<dbReference type="Pfam" id="PF14301">
    <property type="entry name" value="DUF4376"/>
    <property type="match status" value="1"/>
</dbReference>
<evidence type="ECO:0000259" key="1">
    <source>
        <dbReference type="Pfam" id="PF14301"/>
    </source>
</evidence>
<dbReference type="InterPro" id="IPR025484">
    <property type="entry name" value="DUF4376"/>
</dbReference>
<gene>
    <name evidence="2" type="ORF">BLA13014_07397</name>
</gene>
<evidence type="ECO:0000313" key="3">
    <source>
        <dbReference type="Proteomes" id="UP000494261"/>
    </source>
</evidence>
<dbReference type="AlphaFoldDB" id="A0A6P2SB37"/>
<organism evidence="2 3">
    <name type="scientific">Burkholderia aenigmatica</name>
    <dbReference type="NCBI Taxonomy" id="2015348"/>
    <lineage>
        <taxon>Bacteria</taxon>
        <taxon>Pseudomonadati</taxon>
        <taxon>Pseudomonadota</taxon>
        <taxon>Betaproteobacteria</taxon>
        <taxon>Burkholderiales</taxon>
        <taxon>Burkholderiaceae</taxon>
        <taxon>Burkholderia</taxon>
        <taxon>Burkholderia cepacia complex</taxon>
    </lineage>
</organism>
<dbReference type="Proteomes" id="UP000494261">
    <property type="component" value="Unassembled WGS sequence"/>
</dbReference>
<proteinExistence type="predicted"/>
<sequence>MQHYATASGDVWAFEDDVLVSSVAGTLVFTAPDGAVLQTPSDLTPFTPPPVDLSVVRNIKWDAIKAERDRRKAGGFKVGALWFHSDADSRIQHLGLKDKARDQLAAGGAMADNLTILGQPVKWKTMDGSLATITAQLAFDIVAAAGDLDARLFAIAETHRAAMEAAADPAAYDFSAGWPETFGG</sequence>
<dbReference type="RefSeq" id="WP_175026133.1">
    <property type="nucleotide sequence ID" value="NZ_CABVQC010000082.1"/>
</dbReference>
<accession>A0A6P2SB37</accession>
<evidence type="ECO:0000313" key="2">
    <source>
        <dbReference type="EMBL" id="VWC47368.1"/>
    </source>
</evidence>
<name>A0A6P2SB37_9BURK</name>
<reference evidence="2 3" key="1">
    <citation type="submission" date="2019-09" db="EMBL/GenBank/DDBJ databases">
        <authorList>
            <person name="Depoorter E."/>
        </authorList>
    </citation>
    <scope>NUCLEOTIDE SEQUENCE [LARGE SCALE GENOMIC DNA]</scope>
    <source>
        <strain evidence="2">LMG 13014</strain>
    </source>
</reference>
<dbReference type="EMBL" id="CABVQC010000082">
    <property type="protein sequence ID" value="VWC47368.1"/>
    <property type="molecule type" value="Genomic_DNA"/>
</dbReference>
<protein>
    <recommendedName>
        <fullName evidence="1">DUF4376 domain-containing protein</fullName>
    </recommendedName>
</protein>
<feature type="domain" description="DUF4376" evidence="1">
    <location>
        <begin position="57"/>
        <end position="176"/>
    </location>
</feature>